<dbReference type="InterPro" id="IPR021740">
    <property type="entry name" value="Velvet"/>
</dbReference>
<keyword evidence="10" id="KW-1185">Reference proteome</keyword>
<dbReference type="PANTHER" id="PTHR33572">
    <property type="entry name" value="SPORE DEVELOPMENT REGULATOR VOSA"/>
    <property type="match status" value="1"/>
</dbReference>
<gene>
    <name evidence="9" type="ORF">NKR19_g1272</name>
</gene>
<dbReference type="PROSITE" id="PS51821">
    <property type="entry name" value="VELVET"/>
    <property type="match status" value="1"/>
</dbReference>
<keyword evidence="2" id="KW-0749">Sporulation</keyword>
<sequence length="428" mass="46367">MNHGYPPPGQGSHGLPTELHHHHQMPLPPSYTAPHPAAPLPSLQGQSGTGYGDAYGQVAPGGETPPAPSSATTARDPETEERSRQNLIPYSSVENGRRYALDVVQQPLRARMCGFGDKDRRPITPPPCVRLIITDVTTGKEVDCNEIEHTMYVLNVDLWSEDATKEVNLVRHTTATPSISSTTQASFGSIESVTPAYAHILPSNRPEYPPQVSYPPTVNPYSVPQGYAAPQYMSPDGYSPAGNYFPNGYGRDMQQLPPHMASPLASQSVAYRPPQQIYDPMGMAQRLSMSAPQPQGMFTRNLIGSLAASAFRLTDPADRIGIWFILQDLSVRTEGQFRLRFSFVNVGLPTMASNGQQANTSSVVNQGKAPVLASCFSEVFSVYSAKKFPGVCESTALSKCFASQGIKIPIRKDTANGKGGRDDDDDDD</sequence>
<evidence type="ECO:0000313" key="9">
    <source>
        <dbReference type="EMBL" id="KAJ9164603.1"/>
    </source>
</evidence>
<accession>A0AA38S199</accession>
<keyword evidence="4" id="KW-0804">Transcription</keyword>
<dbReference type="Proteomes" id="UP001174691">
    <property type="component" value="Unassembled WGS sequence"/>
</dbReference>
<keyword evidence="5" id="KW-0539">Nucleus</keyword>
<evidence type="ECO:0000256" key="4">
    <source>
        <dbReference type="ARBA" id="ARBA00023163"/>
    </source>
</evidence>
<evidence type="ECO:0000256" key="1">
    <source>
        <dbReference type="ARBA" id="ARBA00004123"/>
    </source>
</evidence>
<keyword evidence="3" id="KW-0805">Transcription regulation</keyword>
<comment type="similarity">
    <text evidence="6">Belongs to the velvet family. VelB subfamily.</text>
</comment>
<feature type="domain" description="Velvet" evidence="8">
    <location>
        <begin position="94"/>
        <end position="411"/>
    </location>
</feature>
<feature type="compositionally biased region" description="Pro residues" evidence="7">
    <location>
        <begin position="26"/>
        <end position="39"/>
    </location>
</feature>
<organism evidence="9 10">
    <name type="scientific">Coniochaeta hoffmannii</name>
    <dbReference type="NCBI Taxonomy" id="91930"/>
    <lineage>
        <taxon>Eukaryota</taxon>
        <taxon>Fungi</taxon>
        <taxon>Dikarya</taxon>
        <taxon>Ascomycota</taxon>
        <taxon>Pezizomycotina</taxon>
        <taxon>Sordariomycetes</taxon>
        <taxon>Sordariomycetidae</taxon>
        <taxon>Coniochaetales</taxon>
        <taxon>Coniochaetaceae</taxon>
        <taxon>Coniochaeta</taxon>
    </lineage>
</organism>
<dbReference type="Gene3D" id="2.60.40.3960">
    <property type="entry name" value="Velvet domain"/>
    <property type="match status" value="2"/>
</dbReference>
<dbReference type="Pfam" id="PF11754">
    <property type="entry name" value="Velvet"/>
    <property type="match status" value="1"/>
</dbReference>
<comment type="caution">
    <text evidence="9">The sequence shown here is derived from an EMBL/GenBank/DDBJ whole genome shotgun (WGS) entry which is preliminary data.</text>
</comment>
<name>A0AA38S199_9PEZI</name>
<dbReference type="PANTHER" id="PTHR33572:SF3">
    <property type="entry name" value="VELVET COMPLEX SUBUNIT B"/>
    <property type="match status" value="1"/>
</dbReference>
<dbReference type="InterPro" id="IPR037525">
    <property type="entry name" value="Velvet_dom"/>
</dbReference>
<evidence type="ECO:0000256" key="3">
    <source>
        <dbReference type="ARBA" id="ARBA00023015"/>
    </source>
</evidence>
<proteinExistence type="inferred from homology"/>
<dbReference type="EMBL" id="JANBVN010000011">
    <property type="protein sequence ID" value="KAJ9164603.1"/>
    <property type="molecule type" value="Genomic_DNA"/>
</dbReference>
<evidence type="ECO:0000256" key="5">
    <source>
        <dbReference type="ARBA" id="ARBA00023242"/>
    </source>
</evidence>
<dbReference type="InterPro" id="IPR038491">
    <property type="entry name" value="Velvet_dom_sf"/>
</dbReference>
<evidence type="ECO:0000313" key="10">
    <source>
        <dbReference type="Proteomes" id="UP001174691"/>
    </source>
</evidence>
<protein>
    <submittedName>
        <fullName evidence="9">Velvet complex subunit B</fullName>
    </submittedName>
</protein>
<evidence type="ECO:0000259" key="8">
    <source>
        <dbReference type="PROSITE" id="PS51821"/>
    </source>
</evidence>
<reference evidence="9" key="1">
    <citation type="submission" date="2022-07" db="EMBL/GenBank/DDBJ databases">
        <title>Fungi with potential for degradation of polypropylene.</title>
        <authorList>
            <person name="Gostincar C."/>
        </authorList>
    </citation>
    <scope>NUCLEOTIDE SEQUENCE</scope>
    <source>
        <strain evidence="9">EXF-13287</strain>
    </source>
</reference>
<dbReference type="GO" id="GO:0005634">
    <property type="term" value="C:nucleus"/>
    <property type="evidence" value="ECO:0007669"/>
    <property type="project" value="UniProtKB-SubCell"/>
</dbReference>
<dbReference type="GO" id="GO:0030435">
    <property type="term" value="P:sporulation resulting in formation of a cellular spore"/>
    <property type="evidence" value="ECO:0007669"/>
    <property type="project" value="UniProtKB-KW"/>
</dbReference>
<comment type="subcellular location">
    <subcellularLocation>
        <location evidence="1">Nucleus</location>
    </subcellularLocation>
</comment>
<evidence type="ECO:0000256" key="6">
    <source>
        <dbReference type="ARBA" id="ARBA00038045"/>
    </source>
</evidence>
<feature type="compositionally biased region" description="Basic and acidic residues" evidence="7">
    <location>
        <begin position="75"/>
        <end position="84"/>
    </location>
</feature>
<evidence type="ECO:0000256" key="2">
    <source>
        <dbReference type="ARBA" id="ARBA00022969"/>
    </source>
</evidence>
<evidence type="ECO:0000256" key="7">
    <source>
        <dbReference type="SAM" id="MobiDB-lite"/>
    </source>
</evidence>
<feature type="region of interest" description="Disordered" evidence="7">
    <location>
        <begin position="1"/>
        <end position="91"/>
    </location>
</feature>
<dbReference type="AlphaFoldDB" id="A0AA38S199"/>